<evidence type="ECO:0000256" key="1">
    <source>
        <dbReference type="SAM" id="MobiDB-lite"/>
    </source>
</evidence>
<protein>
    <submittedName>
        <fullName evidence="3">Transposon TX1 uncharacterized protein</fullName>
    </submittedName>
</protein>
<comment type="caution">
    <text evidence="3">The sequence shown here is derived from an EMBL/GenBank/DDBJ whole genome shotgun (WGS) entry which is preliminary data.</text>
</comment>
<dbReference type="Proteomes" id="UP001259832">
    <property type="component" value="Unassembled WGS sequence"/>
</dbReference>
<feature type="domain" description="Endonuclease/exonuclease/phosphatase" evidence="2">
    <location>
        <begin position="351"/>
        <end position="571"/>
    </location>
</feature>
<dbReference type="Gene3D" id="3.60.10.10">
    <property type="entry name" value="Endonuclease/exonuclease/phosphatase"/>
    <property type="match status" value="1"/>
</dbReference>
<dbReference type="SUPFAM" id="SSF56219">
    <property type="entry name" value="DNase I-like"/>
    <property type="match status" value="1"/>
</dbReference>
<dbReference type="EMBL" id="JASMQC010000072">
    <property type="protein sequence ID" value="KAK1928372.1"/>
    <property type="molecule type" value="Genomic_DNA"/>
</dbReference>
<evidence type="ECO:0000313" key="4">
    <source>
        <dbReference type="Proteomes" id="UP001259832"/>
    </source>
</evidence>
<evidence type="ECO:0000259" key="2">
    <source>
        <dbReference type="Pfam" id="PF03372"/>
    </source>
</evidence>
<feature type="region of interest" description="Disordered" evidence="1">
    <location>
        <begin position="309"/>
        <end position="341"/>
    </location>
</feature>
<sequence length="1470" mass="166533">MADLILERPEASAPVLDWVKVSRHASCLTPASPPADATVDVSTKQEPDGRLVFGFPVLPTRFELAFGDHDSDEPTAGDADCVTYVDNKTVSSSPMMLAEPVGQLVVARSILRPKTNAIKRSNYRRHASKAAEELPTLLEPDDRLAALTAQPSAYAALTHACPPSMSPVIDEHALLRVYSGTASESHGKGRNILDRIRHDYPDGEPPAATVILEEQISDAEYRATARAYATMDLFWRTHAPAIYYDPIKVQALCGEVPVSSFQYSNFLLWTDETLHALCVSPLGQAYDQYLSDPVLNAMELVRDNQPDEYRDNVSMASSDQDGESTVEAPADDMMEPTTPLTSESPWALRGLSMNINGLNAPGRKGSEARSMFTKLLADYQLIAFQETKFTSADRLRVVTHYINSSDSKAQVFWSQRSENDCNGRNGVALVLSGAHPFSAVKDVTTRYANAEQQARYLVLDTLLGTHRVFVHVVYAPVEVQARKRFFDSLPTRFPDAANHLVVGDLNTPIDPLLDEQTPYPHDLGREELQTWMLELGILDPWRETFPDLRVFSGPNQRNRIDYCLMSTRLYDQSYRASRYITDMKWLHEDHYPVEFHLSSPSMPDSKRLPWKCPRWLLQVPLVKETLDGTLECLCARLRWFPGNNPGALVDEHKAADRAFLQEMQRSLKNKDDDRLAKLRTALRMSKTLDAVCSTADTCTALDTAKHELKALEDLFSSRREKSKFDRDIAEGEQGSAYFFRSPTTTAYRVAIPSVTKVDGSTTSDPEEMAAEHRQYWGSLYQSPSRDLQESLRPRRYDPVGLQDLLRHTTARLTPLQRQALEAPITAQELYWAIRSSPKGRSAGFDGLPAEYYQLNTCAWAQVYEMVYANNFERGRMTKSQRKAYISLLFKGGDRSVPSNYRPITLLNHDAKFGPKVLAWRLRDVLPTILHTDQTGPSLPTSSRFPRLFELMARRCTLWKYRARTLLGRAVILRTIVLPLLWYTAAVTRVTPDVAQRVKRLCKAFLFKKEISDSENVKGPMAEEWLYLPTSQGGLGLPETLAFSHALQLCSLRDAMNTVTKHHIVPRWFDAAYVLFGEPLQYGSSGFDLLYVPIPNGLAVREPWVGLGDFWIEPLRCWYKLIVTHCTLASFTWALVEMPYWQNHFLRADAANRLTGKASANASLFYGDGYVRLQDFIDRHGSYPTKPLCLEILNESAFTLRGQWSNAAGHLPRQVERLMSILVTEAPLSGPHLPREQCAASHGWTFDDVVFLDGANHHFYHLLHKKPEIQRLPHTPLGIVNAPKWTEMWKRERTLNKDVLPILADIKFRLQHNGLNVRSKYQHQTTDVLCVHGCGVVETARHLFWDCPTATAAWQEFLPEFRTLLTGEITWEAVVYTQKVAFTQHVATSIGAHNMLRVFNVLRCSVLYILWLHHNDCMMNGAETNHIYVISRARSYVTLHLDRLRATGNPRLQGLCGRWLRDHGRRDDHRV</sequence>
<name>A0AAD9LAD5_9STRA</name>
<dbReference type="GO" id="GO:0003824">
    <property type="term" value="F:catalytic activity"/>
    <property type="evidence" value="ECO:0007669"/>
    <property type="project" value="InterPro"/>
</dbReference>
<dbReference type="InterPro" id="IPR036691">
    <property type="entry name" value="Endo/exonu/phosph_ase_sf"/>
</dbReference>
<reference evidence="3" key="1">
    <citation type="submission" date="2023-08" db="EMBL/GenBank/DDBJ databases">
        <title>Reference Genome Resource for the Citrus Pathogen Phytophthora citrophthora.</title>
        <authorList>
            <person name="Moller H."/>
            <person name="Coetzee B."/>
            <person name="Rose L.J."/>
            <person name="Van Niekerk J.M."/>
        </authorList>
    </citation>
    <scope>NUCLEOTIDE SEQUENCE</scope>
    <source>
        <strain evidence="3">STE-U-9442</strain>
    </source>
</reference>
<evidence type="ECO:0000313" key="3">
    <source>
        <dbReference type="EMBL" id="KAK1928372.1"/>
    </source>
</evidence>
<dbReference type="InterPro" id="IPR005135">
    <property type="entry name" value="Endo/exonuclease/phosphatase"/>
</dbReference>
<organism evidence="3 4">
    <name type="scientific">Phytophthora citrophthora</name>
    <dbReference type="NCBI Taxonomy" id="4793"/>
    <lineage>
        <taxon>Eukaryota</taxon>
        <taxon>Sar</taxon>
        <taxon>Stramenopiles</taxon>
        <taxon>Oomycota</taxon>
        <taxon>Peronosporomycetes</taxon>
        <taxon>Peronosporales</taxon>
        <taxon>Peronosporaceae</taxon>
        <taxon>Phytophthora</taxon>
    </lineage>
</organism>
<gene>
    <name evidence="3" type="ORF">P3T76_016163</name>
</gene>
<dbReference type="Pfam" id="PF03372">
    <property type="entry name" value="Exo_endo_phos"/>
    <property type="match status" value="1"/>
</dbReference>
<keyword evidence="4" id="KW-1185">Reference proteome</keyword>
<accession>A0AAD9LAD5</accession>
<proteinExistence type="predicted"/>
<dbReference type="PANTHER" id="PTHR19446">
    <property type="entry name" value="REVERSE TRANSCRIPTASES"/>
    <property type="match status" value="1"/>
</dbReference>
<feature type="compositionally biased region" description="Acidic residues" evidence="1">
    <location>
        <begin position="320"/>
        <end position="334"/>
    </location>
</feature>